<evidence type="ECO:0000313" key="1">
    <source>
        <dbReference type="EMBL" id="BAU74948.1"/>
    </source>
</evidence>
<reference evidence="2" key="1">
    <citation type="submission" date="2015-05" db="EMBL/GenBank/DDBJ databases">
        <title>Draft genome sequencing of a biphenyl-degrading bacterium, Pseudomonas balearica KF707 (=NBRC110670).</title>
        <authorList>
            <person name="Kimura N."/>
            <person name="Hirose J."/>
            <person name="Watanabe T."/>
            <person name="Suenaga H."/>
            <person name="Fujihara H."/>
            <person name="Noguchi M."/>
            <person name="Hashimoto M."/>
            <person name="Shimodaira J."/>
            <person name="Tsuchikane K."/>
            <person name="Hosoyama A."/>
            <person name="Yamazoe A."/>
            <person name="Fujita N."/>
            <person name="Furukawa K."/>
        </authorList>
    </citation>
    <scope>NUCLEOTIDE SEQUENCE [LARGE SCALE GENOMIC DNA]</scope>
    <source>
        <strain evidence="2">DSM 10086 / NBRC 110670 / KF707</strain>
    </source>
</reference>
<dbReference type="AlphaFoldDB" id="A0AAD1C0Y3"/>
<keyword evidence="2" id="KW-1185">Reference proteome</keyword>
<dbReference type="EMBL" id="AP014862">
    <property type="protein sequence ID" value="BAU74948.1"/>
    <property type="molecule type" value="Genomic_DNA"/>
</dbReference>
<proteinExistence type="predicted"/>
<reference evidence="1 2" key="2">
    <citation type="journal article" date="2017" name="Int. J. Syst. Evol. Microbiol.">
        <title>Pseudomonas furukawaii sp. nov., a polychlorinated biphenyl-degrading bacterium isolated from biphenyl-contaminated soil in Japan.</title>
        <authorList>
            <person name="Kimura N."/>
            <person name="Watanabe T."/>
            <person name="Suenaga H."/>
            <person name="Fujihara H."/>
            <person name="Futagami T."/>
            <person name="Goto M."/>
            <person name="Hanada S."/>
            <person name="Hirose J."/>
        </authorList>
    </citation>
    <scope>NUCLEOTIDE SEQUENCE [LARGE SCALE GENOMIC DNA]</scope>
    <source>
        <strain evidence="2">DSM 10086 / NBRC 110670 / KF707</strain>
    </source>
</reference>
<name>A0AAD1C0Y3_METFU</name>
<protein>
    <submittedName>
        <fullName evidence="1">Uncharacterized protein</fullName>
    </submittedName>
</protein>
<sequence>MWGKDFQHLMEQGQLQPGERILLQDHGTQAVDVVHQLADGTSETKVAQRRTWTVKREGMAIDHERSGLTSVAAEPLRDTRLDGDRLSKAAVSLREVGFDEVADLFAEAVFNEHRWPDALANLRQLAKSPNPDATQAAKEVAHNLYQSLERELYKQGVDYQTVADTGRLIEPAAPTVDRSRDIPF</sequence>
<gene>
    <name evidence="1" type="ORF">KF707C_32600</name>
</gene>
<organism evidence="1 2">
    <name type="scientific">Metapseudomonas furukawaii</name>
    <name type="common">Pseudomonas furukawaii</name>
    <dbReference type="NCBI Taxonomy" id="1149133"/>
    <lineage>
        <taxon>Bacteria</taxon>
        <taxon>Pseudomonadati</taxon>
        <taxon>Pseudomonadota</taxon>
        <taxon>Gammaproteobacteria</taxon>
        <taxon>Pseudomonadales</taxon>
        <taxon>Pseudomonadaceae</taxon>
        <taxon>Metapseudomonas</taxon>
    </lineage>
</organism>
<evidence type="ECO:0000313" key="2">
    <source>
        <dbReference type="Proteomes" id="UP000218554"/>
    </source>
</evidence>
<accession>A0AAD1C0Y3</accession>
<dbReference type="KEGG" id="pfuw:KF707C_32600"/>
<dbReference type="Proteomes" id="UP000218554">
    <property type="component" value="Chromosome"/>
</dbReference>